<dbReference type="SUPFAM" id="SSF52540">
    <property type="entry name" value="P-loop containing nucleoside triphosphate hydrolases"/>
    <property type="match status" value="1"/>
</dbReference>
<dbReference type="PANTHER" id="PTHR45772">
    <property type="entry name" value="CONSERVED COMPONENT OF ABC TRANSPORTER FOR NATURAL AMINO ACIDS-RELATED"/>
    <property type="match status" value="1"/>
</dbReference>
<dbReference type="GO" id="GO:0005886">
    <property type="term" value="C:plasma membrane"/>
    <property type="evidence" value="ECO:0007669"/>
    <property type="project" value="TreeGrafter"/>
</dbReference>
<organism evidence="5 6">
    <name type="scientific">Elstera cyanobacteriorum</name>
    <dbReference type="NCBI Taxonomy" id="2022747"/>
    <lineage>
        <taxon>Bacteria</taxon>
        <taxon>Pseudomonadati</taxon>
        <taxon>Pseudomonadota</taxon>
        <taxon>Alphaproteobacteria</taxon>
        <taxon>Rhodospirillales</taxon>
        <taxon>Rhodospirillaceae</taxon>
        <taxon>Elstera</taxon>
    </lineage>
</organism>
<evidence type="ECO:0000256" key="2">
    <source>
        <dbReference type="ARBA" id="ARBA00022741"/>
    </source>
</evidence>
<name>A0A255XK03_9PROT</name>
<accession>A0A255XK03</accession>
<dbReference type="InterPro" id="IPR003439">
    <property type="entry name" value="ABC_transporter-like_ATP-bd"/>
</dbReference>
<dbReference type="OrthoDB" id="9779872at2"/>
<evidence type="ECO:0000259" key="4">
    <source>
        <dbReference type="PROSITE" id="PS50893"/>
    </source>
</evidence>
<dbReference type="GO" id="GO:0016887">
    <property type="term" value="F:ATP hydrolysis activity"/>
    <property type="evidence" value="ECO:0007669"/>
    <property type="project" value="InterPro"/>
</dbReference>
<dbReference type="InterPro" id="IPR032823">
    <property type="entry name" value="BCA_ABC_TP_C"/>
</dbReference>
<keyword evidence="3 5" id="KW-0067">ATP-binding</keyword>
<keyword evidence="1" id="KW-0813">Transport</keyword>
<dbReference type="Pfam" id="PF00005">
    <property type="entry name" value="ABC_tran"/>
    <property type="match status" value="1"/>
</dbReference>
<dbReference type="EMBL" id="NOXS01000035">
    <property type="protein sequence ID" value="OYQ16765.1"/>
    <property type="molecule type" value="Genomic_DNA"/>
</dbReference>
<keyword evidence="2" id="KW-0547">Nucleotide-binding</keyword>
<evidence type="ECO:0000256" key="1">
    <source>
        <dbReference type="ARBA" id="ARBA00022448"/>
    </source>
</evidence>
<gene>
    <name evidence="5" type="ORF">CHR90_17440</name>
</gene>
<evidence type="ECO:0000313" key="5">
    <source>
        <dbReference type="EMBL" id="OYQ16765.1"/>
    </source>
</evidence>
<evidence type="ECO:0000256" key="3">
    <source>
        <dbReference type="ARBA" id="ARBA00022840"/>
    </source>
</evidence>
<dbReference type="AlphaFoldDB" id="A0A255XK03"/>
<protein>
    <submittedName>
        <fullName evidence="5">Branched-chain amino acid ABC transporter ATP-binding protein</fullName>
    </submittedName>
</protein>
<dbReference type="InterPro" id="IPR027417">
    <property type="entry name" value="P-loop_NTPase"/>
</dbReference>
<feature type="domain" description="ABC transporter" evidence="4">
    <location>
        <begin position="6"/>
        <end position="247"/>
    </location>
</feature>
<sequence length="251" mass="26719">MTGYALEALGLTHAYGATPVIRDLTLQVAAGARQAIIGPNGAGKTTLLHLLTGFQRPQAGVLKLLGQDVTALAPEARVKHGLVRSFQINQLFPTLSPRNALRLALAERDGAGCGLWKPLAGEAARDAEAEALLTETGLHTVADRETRHLPYGQQRLLEIALALALKPQVLLLDEPAAGVPRDESAALIDRLLALPPSVTVLLIDHDMDLVFRFADRISVLVAGTILTEGPPAQIAKDAQVRAVYLGEETHV</sequence>
<dbReference type="GO" id="GO:0005524">
    <property type="term" value="F:ATP binding"/>
    <property type="evidence" value="ECO:0007669"/>
    <property type="project" value="UniProtKB-KW"/>
</dbReference>
<reference evidence="5 6" key="1">
    <citation type="submission" date="2017-07" db="EMBL/GenBank/DDBJ databases">
        <title>Elstera cyanobacteriorum sp. nov., a novel bacterium isolated from cyanobacterial aggregates in a eutrophic lake.</title>
        <authorList>
            <person name="Cai H."/>
        </authorList>
    </citation>
    <scope>NUCLEOTIDE SEQUENCE [LARGE SCALE GENOMIC DNA]</scope>
    <source>
        <strain evidence="5 6">TH019</strain>
    </source>
</reference>
<dbReference type="Gene3D" id="3.40.50.300">
    <property type="entry name" value="P-loop containing nucleotide triphosphate hydrolases"/>
    <property type="match status" value="1"/>
</dbReference>
<dbReference type="Pfam" id="PF12399">
    <property type="entry name" value="BCA_ABC_TP_C"/>
    <property type="match status" value="1"/>
</dbReference>
<dbReference type="RefSeq" id="WP_094410403.1">
    <property type="nucleotide sequence ID" value="NZ_BMJZ01000003.1"/>
</dbReference>
<dbReference type="InterPro" id="IPR051120">
    <property type="entry name" value="ABC_AA/LPS_Transport"/>
</dbReference>
<comment type="caution">
    <text evidence="5">The sequence shown here is derived from an EMBL/GenBank/DDBJ whole genome shotgun (WGS) entry which is preliminary data.</text>
</comment>
<dbReference type="SMART" id="SM00382">
    <property type="entry name" value="AAA"/>
    <property type="match status" value="1"/>
</dbReference>
<evidence type="ECO:0000313" key="6">
    <source>
        <dbReference type="Proteomes" id="UP000216361"/>
    </source>
</evidence>
<dbReference type="PROSITE" id="PS50893">
    <property type="entry name" value="ABC_TRANSPORTER_2"/>
    <property type="match status" value="1"/>
</dbReference>
<dbReference type="PANTHER" id="PTHR45772:SF2">
    <property type="entry name" value="ABC TRANSPORTER ATP-BINDING PROTEIN"/>
    <property type="match status" value="1"/>
</dbReference>
<keyword evidence="6" id="KW-1185">Reference proteome</keyword>
<dbReference type="InterPro" id="IPR003593">
    <property type="entry name" value="AAA+_ATPase"/>
</dbReference>
<dbReference type="Proteomes" id="UP000216361">
    <property type="component" value="Unassembled WGS sequence"/>
</dbReference>
<proteinExistence type="predicted"/>